<evidence type="ECO:0000313" key="10">
    <source>
        <dbReference type="EMBL" id="UPV73888.1"/>
    </source>
</evidence>
<dbReference type="RefSeq" id="WP_248649938.1">
    <property type="nucleotide sequence ID" value="NZ_CP096659.1"/>
</dbReference>
<name>A0A8U0HSQ2_9EURY</name>
<dbReference type="InterPro" id="IPR007353">
    <property type="entry name" value="DUF421"/>
</dbReference>
<feature type="domain" description="YetF-like N-terminal transmembrane" evidence="9">
    <location>
        <begin position="26"/>
        <end position="89"/>
    </location>
</feature>
<evidence type="ECO:0000256" key="2">
    <source>
        <dbReference type="ARBA" id="ARBA00006448"/>
    </source>
</evidence>
<evidence type="ECO:0000313" key="11">
    <source>
        <dbReference type="Proteomes" id="UP000830729"/>
    </source>
</evidence>
<dbReference type="GO" id="GO:0005886">
    <property type="term" value="C:plasma membrane"/>
    <property type="evidence" value="ECO:0007669"/>
    <property type="project" value="UniProtKB-SubCell"/>
</dbReference>
<feature type="transmembrane region" description="Helical" evidence="7">
    <location>
        <begin position="6"/>
        <end position="32"/>
    </location>
</feature>
<feature type="transmembrane region" description="Helical" evidence="7">
    <location>
        <begin position="44"/>
        <end position="62"/>
    </location>
</feature>
<gene>
    <name evidence="10" type="ORF">M0R89_15255</name>
</gene>
<reference evidence="10 11" key="1">
    <citation type="submission" date="2022-04" db="EMBL/GenBank/DDBJ databases">
        <title>Diverse halophilic archaea isolated from saline environments.</title>
        <authorList>
            <person name="Cui H.-L."/>
        </authorList>
    </citation>
    <scope>NUCLEOTIDE SEQUENCE [LARGE SCALE GENOMIC DNA]</scope>
    <source>
        <strain evidence="10 11">XZYJT49</strain>
    </source>
</reference>
<evidence type="ECO:0000259" key="9">
    <source>
        <dbReference type="Pfam" id="PF20730"/>
    </source>
</evidence>
<dbReference type="KEGG" id="halx:M0R89_15255"/>
<evidence type="ECO:0000256" key="1">
    <source>
        <dbReference type="ARBA" id="ARBA00004651"/>
    </source>
</evidence>
<keyword evidence="11" id="KW-1185">Reference proteome</keyword>
<dbReference type="InterPro" id="IPR023090">
    <property type="entry name" value="UPF0702_alpha/beta_dom_sf"/>
</dbReference>
<dbReference type="Proteomes" id="UP000830729">
    <property type="component" value="Chromosome"/>
</dbReference>
<evidence type="ECO:0000256" key="4">
    <source>
        <dbReference type="ARBA" id="ARBA00022692"/>
    </source>
</evidence>
<proteinExistence type="inferred from homology"/>
<dbReference type="Pfam" id="PF20730">
    <property type="entry name" value="YetF_N"/>
    <property type="match status" value="1"/>
</dbReference>
<dbReference type="PANTHER" id="PTHR34582">
    <property type="entry name" value="UPF0702 TRANSMEMBRANE PROTEIN YCAP"/>
    <property type="match status" value="1"/>
</dbReference>
<feature type="transmembrane region" description="Helical" evidence="7">
    <location>
        <begin position="68"/>
        <end position="89"/>
    </location>
</feature>
<evidence type="ECO:0000256" key="7">
    <source>
        <dbReference type="SAM" id="Phobius"/>
    </source>
</evidence>
<organism evidence="10 11">
    <name type="scientific">Halorussus limi</name>
    <dbReference type="NCBI Taxonomy" id="2938695"/>
    <lineage>
        <taxon>Archaea</taxon>
        <taxon>Methanobacteriati</taxon>
        <taxon>Methanobacteriota</taxon>
        <taxon>Stenosarchaea group</taxon>
        <taxon>Halobacteria</taxon>
        <taxon>Halobacteriales</taxon>
        <taxon>Haladaptataceae</taxon>
        <taxon>Halorussus</taxon>
    </lineage>
</organism>
<evidence type="ECO:0000256" key="5">
    <source>
        <dbReference type="ARBA" id="ARBA00022989"/>
    </source>
</evidence>
<comment type="similarity">
    <text evidence="2">Belongs to the UPF0702 family.</text>
</comment>
<keyword evidence="3" id="KW-1003">Cell membrane</keyword>
<dbReference type="PANTHER" id="PTHR34582:SF6">
    <property type="entry name" value="UPF0702 TRANSMEMBRANE PROTEIN YCAP"/>
    <property type="match status" value="1"/>
</dbReference>
<feature type="domain" description="YetF C-terminal" evidence="8">
    <location>
        <begin position="92"/>
        <end position="161"/>
    </location>
</feature>
<evidence type="ECO:0000256" key="6">
    <source>
        <dbReference type="ARBA" id="ARBA00023136"/>
    </source>
</evidence>
<sequence length="182" mass="19974">MSSVNFFFAGWETVLRVIVVGIAMYVSLVVFLRLSGSRTIASMNVFDFIVTVALGAVFGRALTANSVALAEALTAFALLIVLQYTVAWLQTRWPRFEQAVTNDSTLLYFHGEFLQDAMRDQRVTENELRGAVQKENVGSMDEVEALVLESDGKVLVITSVGDGSTLGRIISDERTTQSLSEP</sequence>
<dbReference type="AlphaFoldDB" id="A0A8U0HSQ2"/>
<dbReference type="InterPro" id="IPR048454">
    <property type="entry name" value="YetF_N"/>
</dbReference>
<comment type="subcellular location">
    <subcellularLocation>
        <location evidence="1">Cell membrane</location>
        <topology evidence="1">Multi-pass membrane protein</topology>
    </subcellularLocation>
</comment>
<accession>A0A8U0HSQ2</accession>
<evidence type="ECO:0000256" key="3">
    <source>
        <dbReference type="ARBA" id="ARBA00022475"/>
    </source>
</evidence>
<keyword evidence="5 7" id="KW-1133">Transmembrane helix</keyword>
<dbReference type="Pfam" id="PF04239">
    <property type="entry name" value="DUF421"/>
    <property type="match status" value="1"/>
</dbReference>
<dbReference type="EMBL" id="CP096659">
    <property type="protein sequence ID" value="UPV73888.1"/>
    <property type="molecule type" value="Genomic_DNA"/>
</dbReference>
<dbReference type="Gene3D" id="3.30.240.20">
    <property type="entry name" value="bsu07140 like domains"/>
    <property type="match status" value="1"/>
</dbReference>
<keyword evidence="4 7" id="KW-0812">Transmembrane</keyword>
<evidence type="ECO:0000259" key="8">
    <source>
        <dbReference type="Pfam" id="PF04239"/>
    </source>
</evidence>
<dbReference type="GeneID" id="72186584"/>
<protein>
    <submittedName>
        <fullName evidence="10">DUF421 domain-containing protein</fullName>
    </submittedName>
</protein>
<keyword evidence="6 7" id="KW-0472">Membrane</keyword>